<keyword evidence="4" id="KW-0378">Hydrolase</keyword>
<evidence type="ECO:0000256" key="1">
    <source>
        <dbReference type="SAM" id="SignalP"/>
    </source>
</evidence>
<dbReference type="PANTHER" id="PTHR37834:SF2">
    <property type="entry name" value="ESTERASE, SGNH HYDROLASE-TYPE"/>
    <property type="match status" value="1"/>
</dbReference>
<dbReference type="Pfam" id="PF13472">
    <property type="entry name" value="Lipase_GDSL_2"/>
    <property type="match status" value="1"/>
</dbReference>
<dbReference type="InterPro" id="IPR040794">
    <property type="entry name" value="CE2_N"/>
</dbReference>
<dbReference type="Pfam" id="PF17996">
    <property type="entry name" value="CE2_N"/>
    <property type="match status" value="1"/>
</dbReference>
<dbReference type="InterPro" id="IPR037461">
    <property type="entry name" value="CtCE2-like_dom"/>
</dbReference>
<dbReference type="InterPro" id="IPR052762">
    <property type="entry name" value="PCW_deacetylase/CE"/>
</dbReference>
<feature type="chain" id="PRO_5015660467" evidence="1">
    <location>
        <begin position="24"/>
        <end position="360"/>
    </location>
</feature>
<feature type="signal peptide" evidence="1">
    <location>
        <begin position="1"/>
        <end position="23"/>
    </location>
</feature>
<dbReference type="AlphaFoldDB" id="A0A2T0U3C3"/>
<dbReference type="PANTHER" id="PTHR37834">
    <property type="entry name" value="GDSL-LIKE LIPASE/ACYLHYDROLASE DOMAIN PROTEIN (AFU_ORTHOLOGUE AFUA_2G00620)"/>
    <property type="match status" value="1"/>
</dbReference>
<keyword evidence="5" id="KW-1185">Reference proteome</keyword>
<feature type="domain" description="Carbohydrate esterase 2 N-terminal" evidence="3">
    <location>
        <begin position="41"/>
        <end position="149"/>
    </location>
</feature>
<keyword evidence="1" id="KW-0732">Signal</keyword>
<dbReference type="InterPro" id="IPR036514">
    <property type="entry name" value="SGNH_hydro_sf"/>
</dbReference>
<accession>A0A2T0U3C3</accession>
<organism evidence="4 5">
    <name type="scientific">Arcticibacter pallidicorallinus</name>
    <dbReference type="NCBI Taxonomy" id="1259464"/>
    <lineage>
        <taxon>Bacteria</taxon>
        <taxon>Pseudomonadati</taxon>
        <taxon>Bacteroidota</taxon>
        <taxon>Sphingobacteriia</taxon>
        <taxon>Sphingobacteriales</taxon>
        <taxon>Sphingobacteriaceae</taxon>
        <taxon>Arcticibacter</taxon>
    </lineage>
</organism>
<proteinExistence type="predicted"/>
<dbReference type="GO" id="GO:0052689">
    <property type="term" value="F:carboxylic ester hydrolase activity"/>
    <property type="evidence" value="ECO:0007669"/>
    <property type="project" value="InterPro"/>
</dbReference>
<evidence type="ECO:0000259" key="2">
    <source>
        <dbReference type="Pfam" id="PF13472"/>
    </source>
</evidence>
<dbReference type="CDD" id="cd01831">
    <property type="entry name" value="Endoglucanase_E_like"/>
    <property type="match status" value="1"/>
</dbReference>
<comment type="caution">
    <text evidence="4">The sequence shown here is derived from an EMBL/GenBank/DDBJ whole genome shotgun (WGS) entry which is preliminary data.</text>
</comment>
<dbReference type="OrthoDB" id="9801375at2"/>
<sequence>MNSSFICKVLFLSIFCFAGISFAKEKNNQKFYPASSQAFLFTGRVDFTNPSLPRFYSPGVYVQGRFKGSSCEIEVNDEVLYGTSHNFITVVIDDGAPTRIKLSGKTNKIRIAENLSDKTHTFLLCKSTESGIGYIEFVGVRCDTLLPPPESKSRKVEFIGNSITCGMGADVSFPCNGTGAWYDQHNAYMSYGPLTARSLHADWVLSAVSGIGLIHSCCDMDIKMPQVFDKMNMRENTGTWDFSQYQPDVVTVCLGQNDGIQDSTAFCDAYIAFLKQLRTHYPRATILCLTSPMASRDLLAFLKTNLGAVINEMKTTGDDNVYSYAFSKRFYKGCGEHPDLSEHEEIAGELSKVIKRIKRW</sequence>
<evidence type="ECO:0000313" key="4">
    <source>
        <dbReference type="EMBL" id="PRY52368.1"/>
    </source>
</evidence>
<evidence type="ECO:0000313" key="5">
    <source>
        <dbReference type="Proteomes" id="UP000238034"/>
    </source>
</evidence>
<gene>
    <name evidence="4" type="ORF">B0I27_106128</name>
</gene>
<dbReference type="Gene3D" id="3.40.50.1110">
    <property type="entry name" value="SGNH hydrolase"/>
    <property type="match status" value="1"/>
</dbReference>
<reference evidence="4 5" key="1">
    <citation type="submission" date="2018-03" db="EMBL/GenBank/DDBJ databases">
        <title>Genomic Encyclopedia of Type Strains, Phase III (KMG-III): the genomes of soil and plant-associated and newly described type strains.</title>
        <authorList>
            <person name="Whitman W."/>
        </authorList>
    </citation>
    <scope>NUCLEOTIDE SEQUENCE [LARGE SCALE GENOMIC DNA]</scope>
    <source>
        <strain evidence="4 5">CGMCC 1.9313</strain>
    </source>
</reference>
<dbReference type="EMBL" id="PVTH01000006">
    <property type="protein sequence ID" value="PRY52368.1"/>
    <property type="molecule type" value="Genomic_DNA"/>
</dbReference>
<dbReference type="Proteomes" id="UP000238034">
    <property type="component" value="Unassembled WGS sequence"/>
</dbReference>
<dbReference type="Gene3D" id="2.60.120.260">
    <property type="entry name" value="Galactose-binding domain-like"/>
    <property type="match status" value="1"/>
</dbReference>
<name>A0A2T0U3C3_9SPHI</name>
<evidence type="ECO:0000259" key="3">
    <source>
        <dbReference type="Pfam" id="PF17996"/>
    </source>
</evidence>
<feature type="domain" description="SGNH hydrolase-type esterase" evidence="2">
    <location>
        <begin position="158"/>
        <end position="307"/>
    </location>
</feature>
<dbReference type="InterPro" id="IPR013830">
    <property type="entry name" value="SGNH_hydro"/>
</dbReference>
<protein>
    <submittedName>
        <fullName evidence="4">GDSL-like lipase/acylhydrolase family protein</fullName>
    </submittedName>
</protein>
<dbReference type="SUPFAM" id="SSF52266">
    <property type="entry name" value="SGNH hydrolase"/>
    <property type="match status" value="1"/>
</dbReference>